<dbReference type="AlphaFoldDB" id="A0AAQ4D9H5"/>
<evidence type="ECO:0000313" key="1">
    <source>
        <dbReference type="EMBL" id="KAK8759115.1"/>
    </source>
</evidence>
<accession>A0AAQ4D9H5</accession>
<sequence length="79" mass="9313">MTSEFGRRRGRVWVEWINCVCAAVCINRLRRYESVHHSRFAWVTKRRLQPQLCGGNVRRVNLAFLHKLDSECTVLVLIT</sequence>
<name>A0AAQ4D9H5_AMBAM</name>
<organism evidence="1 2">
    <name type="scientific">Amblyomma americanum</name>
    <name type="common">Lone star tick</name>
    <dbReference type="NCBI Taxonomy" id="6943"/>
    <lineage>
        <taxon>Eukaryota</taxon>
        <taxon>Metazoa</taxon>
        <taxon>Ecdysozoa</taxon>
        <taxon>Arthropoda</taxon>
        <taxon>Chelicerata</taxon>
        <taxon>Arachnida</taxon>
        <taxon>Acari</taxon>
        <taxon>Parasitiformes</taxon>
        <taxon>Ixodida</taxon>
        <taxon>Ixodoidea</taxon>
        <taxon>Ixodidae</taxon>
        <taxon>Amblyomminae</taxon>
        <taxon>Amblyomma</taxon>
    </lineage>
</organism>
<gene>
    <name evidence="1" type="ORF">V5799_003253</name>
</gene>
<comment type="caution">
    <text evidence="1">The sequence shown here is derived from an EMBL/GenBank/DDBJ whole genome shotgun (WGS) entry which is preliminary data.</text>
</comment>
<dbReference type="Proteomes" id="UP001321473">
    <property type="component" value="Unassembled WGS sequence"/>
</dbReference>
<protein>
    <submittedName>
        <fullName evidence="1">Uncharacterized protein</fullName>
    </submittedName>
</protein>
<proteinExistence type="predicted"/>
<dbReference type="EMBL" id="JARKHS020033397">
    <property type="protein sequence ID" value="KAK8759115.1"/>
    <property type="molecule type" value="Genomic_DNA"/>
</dbReference>
<evidence type="ECO:0000313" key="2">
    <source>
        <dbReference type="Proteomes" id="UP001321473"/>
    </source>
</evidence>
<keyword evidence="2" id="KW-1185">Reference proteome</keyword>
<reference evidence="1 2" key="1">
    <citation type="journal article" date="2023" name="Arcadia Sci">
        <title>De novo assembly of a long-read Amblyomma americanum tick genome.</title>
        <authorList>
            <person name="Chou S."/>
            <person name="Poskanzer K.E."/>
            <person name="Rollins M."/>
            <person name="Thuy-Boun P.S."/>
        </authorList>
    </citation>
    <scope>NUCLEOTIDE SEQUENCE [LARGE SCALE GENOMIC DNA]</scope>
    <source>
        <strain evidence="1">F_SG_1</strain>
        <tissue evidence="1">Salivary glands</tissue>
    </source>
</reference>